<dbReference type="Proteomes" id="UP000269199">
    <property type="component" value="Chromosome"/>
</dbReference>
<sequence length="67" mass="7671">MKTNRPALLTIGAFKRLLAGFDDNDHLDFSGLDFYRLKTRGPNLVQVEFNQQVYRNAEGDVVVENLE</sequence>
<evidence type="ECO:0000313" key="1">
    <source>
        <dbReference type="EMBL" id="AYR26965.1"/>
    </source>
</evidence>
<name>A0AAD0UG56_9BURK</name>
<evidence type="ECO:0000313" key="2">
    <source>
        <dbReference type="Proteomes" id="UP000269199"/>
    </source>
</evidence>
<reference evidence="1 2" key="1">
    <citation type="submission" date="2017-11" db="EMBL/GenBank/DDBJ databases">
        <title>Complete genome sequence of Herbaspirillum rubrisubalbicans DSM 11543.</title>
        <authorList>
            <person name="Chen M."/>
            <person name="An Q."/>
        </authorList>
    </citation>
    <scope>NUCLEOTIDE SEQUENCE [LARGE SCALE GENOMIC DNA]</scope>
    <source>
        <strain evidence="1 2">DSM 11543</strain>
    </source>
</reference>
<dbReference type="EMBL" id="CP024996">
    <property type="protein sequence ID" value="AYR26965.1"/>
    <property type="molecule type" value="Genomic_DNA"/>
</dbReference>
<proteinExistence type="predicted"/>
<dbReference type="AlphaFoldDB" id="A0AAD0UG56"/>
<gene>
    <name evidence="1" type="ORF">RC54_10555</name>
</gene>
<accession>A0AAD0UG56</accession>
<organism evidence="1 2">
    <name type="scientific">Herbaspirillum rubrisubalbicans</name>
    <dbReference type="NCBI Taxonomy" id="80842"/>
    <lineage>
        <taxon>Bacteria</taxon>
        <taxon>Pseudomonadati</taxon>
        <taxon>Pseudomonadota</taxon>
        <taxon>Betaproteobacteria</taxon>
        <taxon>Burkholderiales</taxon>
        <taxon>Oxalobacteraceae</taxon>
        <taxon>Herbaspirillum</taxon>
    </lineage>
</organism>
<protein>
    <submittedName>
        <fullName evidence="1">Uncharacterized protein</fullName>
    </submittedName>
</protein>